<dbReference type="Proteomes" id="UP000292082">
    <property type="component" value="Unassembled WGS sequence"/>
</dbReference>
<sequence>MPQRSASLPTVSTDREEDDKYFDASSLASSRRPLLANRTPGSTVRSTVSKGRPGAHRHRTDPLPLSSLFSPLGAQDVAEADESLPTSVTVESLRAQKSIPDSGRAGGSGSTVSTLPRAVVVSGLEHASAPSQRALMRVLAERRVVLGRLENSDTDLSGEDADVEEGTWNLPDGFLLVYVCKWDPHERPPILGGLVDKFSMSADVSLPPSVRQSYLAYRAAHTPTPRGTPIPSPSTLPHTAHPYFASPTPVHPSPARRPAPLPAPTPQAPPVLQAPELAHLRMLARPYPTAAPIFYPSVNATHEYPSVHPTAPEPFPYAALHPSLEQYLLDLFAATRHHPALDGTLLTMRAHADAEALARAFRVLNGDTIGAALVEHEARIGGHPRGHSHDHDTAGSWRSASAAWRSAESVAGKGKGSEEYSIGGVRLRVEAEDMEGSGPLGMYDALLAQVMPELTPADAQAEAMKRSWPEIWDVSEEDVARIFPRVVSHRLRVRDGPDDEVLGSVMFPAVPPGMGAAGSDVGKGAKLGWERKSVKEILVRILADV</sequence>
<feature type="compositionally biased region" description="Polar residues" evidence="1">
    <location>
        <begin position="1"/>
        <end position="12"/>
    </location>
</feature>
<proteinExistence type="predicted"/>
<gene>
    <name evidence="2" type="ORF">BD310DRAFT_944208</name>
</gene>
<feature type="region of interest" description="Disordered" evidence="1">
    <location>
        <begin position="221"/>
        <end position="270"/>
    </location>
</feature>
<dbReference type="STRING" id="114155.A0A4Q9QB51"/>
<evidence type="ECO:0000313" key="2">
    <source>
        <dbReference type="EMBL" id="TBU64331.1"/>
    </source>
</evidence>
<evidence type="ECO:0000313" key="3">
    <source>
        <dbReference type="Proteomes" id="UP000292082"/>
    </source>
</evidence>
<feature type="region of interest" description="Disordered" evidence="1">
    <location>
        <begin position="1"/>
        <end position="112"/>
    </location>
</feature>
<feature type="compositionally biased region" description="Low complexity" evidence="1">
    <location>
        <begin position="24"/>
        <end position="38"/>
    </location>
</feature>
<keyword evidence="3" id="KW-1185">Reference proteome</keyword>
<accession>A0A4Q9QB51</accession>
<feature type="compositionally biased region" description="Pro residues" evidence="1">
    <location>
        <begin position="249"/>
        <end position="269"/>
    </location>
</feature>
<name>A0A4Q9QB51_9APHY</name>
<feature type="compositionally biased region" description="Low complexity" evidence="1">
    <location>
        <begin position="62"/>
        <end position="72"/>
    </location>
</feature>
<evidence type="ECO:0000256" key="1">
    <source>
        <dbReference type="SAM" id="MobiDB-lite"/>
    </source>
</evidence>
<reference evidence="2 3" key="1">
    <citation type="submission" date="2019-01" db="EMBL/GenBank/DDBJ databases">
        <title>Draft genome sequences of three monokaryotic isolates of the white-rot basidiomycete fungus Dichomitus squalens.</title>
        <authorList>
            <consortium name="DOE Joint Genome Institute"/>
            <person name="Lopez S.C."/>
            <person name="Andreopoulos B."/>
            <person name="Pangilinan J."/>
            <person name="Lipzen A."/>
            <person name="Riley R."/>
            <person name="Ahrendt S."/>
            <person name="Ng V."/>
            <person name="Barry K."/>
            <person name="Daum C."/>
            <person name="Grigoriev I.V."/>
            <person name="Hilden K.S."/>
            <person name="Makela M.R."/>
            <person name="de Vries R.P."/>
        </authorList>
    </citation>
    <scope>NUCLEOTIDE SEQUENCE [LARGE SCALE GENOMIC DNA]</scope>
    <source>
        <strain evidence="2 3">CBS 464.89</strain>
    </source>
</reference>
<protein>
    <submittedName>
        <fullName evidence="2">Uncharacterized protein</fullName>
    </submittedName>
</protein>
<dbReference type="AlphaFoldDB" id="A0A4Q9QB51"/>
<organism evidence="2 3">
    <name type="scientific">Dichomitus squalens</name>
    <dbReference type="NCBI Taxonomy" id="114155"/>
    <lineage>
        <taxon>Eukaryota</taxon>
        <taxon>Fungi</taxon>
        <taxon>Dikarya</taxon>
        <taxon>Basidiomycota</taxon>
        <taxon>Agaricomycotina</taxon>
        <taxon>Agaricomycetes</taxon>
        <taxon>Polyporales</taxon>
        <taxon>Polyporaceae</taxon>
        <taxon>Dichomitus</taxon>
    </lineage>
</organism>
<feature type="compositionally biased region" description="Polar residues" evidence="1">
    <location>
        <begin position="39"/>
        <end position="49"/>
    </location>
</feature>
<dbReference type="EMBL" id="ML145086">
    <property type="protein sequence ID" value="TBU64331.1"/>
    <property type="molecule type" value="Genomic_DNA"/>
</dbReference>